<dbReference type="InterPro" id="IPR011991">
    <property type="entry name" value="ArsR-like_HTH"/>
</dbReference>
<dbReference type="InterPro" id="IPR036390">
    <property type="entry name" value="WH_DNA-bd_sf"/>
</dbReference>
<reference evidence="5 6" key="1">
    <citation type="submission" date="2016-12" db="EMBL/GenBank/DDBJ databases">
        <authorList>
            <person name="Song W.-J."/>
            <person name="Kurnit D.M."/>
        </authorList>
    </citation>
    <scope>NUCLEOTIDE SEQUENCE [LARGE SCALE GENOMIC DNA]</scope>
    <source>
        <strain evidence="5 6">DSM 18488</strain>
    </source>
</reference>
<dbReference type="RefSeq" id="WP_073616119.1">
    <property type="nucleotide sequence ID" value="NZ_FRFE01000037.1"/>
</dbReference>
<evidence type="ECO:0000256" key="2">
    <source>
        <dbReference type="ARBA" id="ARBA00023125"/>
    </source>
</evidence>
<dbReference type="EMBL" id="FRFE01000037">
    <property type="protein sequence ID" value="SHO52554.1"/>
    <property type="molecule type" value="Genomic_DNA"/>
</dbReference>
<protein>
    <submittedName>
        <fullName evidence="5">Lrp/AsnC family transcriptional regulator, leucine-responsive regulatory protein</fullName>
    </submittedName>
</protein>
<evidence type="ECO:0000259" key="4">
    <source>
        <dbReference type="PROSITE" id="PS50956"/>
    </source>
</evidence>
<dbReference type="GO" id="GO:0043200">
    <property type="term" value="P:response to amino acid"/>
    <property type="evidence" value="ECO:0007669"/>
    <property type="project" value="TreeGrafter"/>
</dbReference>
<dbReference type="Gene3D" id="1.10.10.10">
    <property type="entry name" value="Winged helix-like DNA-binding domain superfamily/Winged helix DNA-binding domain"/>
    <property type="match status" value="1"/>
</dbReference>
<evidence type="ECO:0000313" key="5">
    <source>
        <dbReference type="EMBL" id="SHO52554.1"/>
    </source>
</evidence>
<dbReference type="Gene3D" id="3.30.70.920">
    <property type="match status" value="1"/>
</dbReference>
<dbReference type="OrthoDB" id="9813313at2"/>
<gene>
    <name evidence="5" type="ORF">SAMN02745220_04620</name>
</gene>
<dbReference type="Pfam" id="PF13412">
    <property type="entry name" value="HTH_24"/>
    <property type="match status" value="1"/>
</dbReference>
<feature type="domain" description="HTH asnC-type" evidence="4">
    <location>
        <begin position="4"/>
        <end position="65"/>
    </location>
</feature>
<dbReference type="Pfam" id="PF01037">
    <property type="entry name" value="AsnC_trans_reg"/>
    <property type="match status" value="1"/>
</dbReference>
<keyword evidence="2" id="KW-0238">DNA-binding</keyword>
<dbReference type="Proteomes" id="UP000184603">
    <property type="component" value="Unassembled WGS sequence"/>
</dbReference>
<dbReference type="InterPro" id="IPR019888">
    <property type="entry name" value="Tscrpt_reg_AsnC-like"/>
</dbReference>
<name>A0A1M7YIU3_9BACT</name>
<dbReference type="FunFam" id="1.10.10.10:FF:000186">
    <property type="entry name" value="AsnC family transcriptional regulator"/>
    <property type="match status" value="1"/>
</dbReference>
<dbReference type="PRINTS" id="PR00033">
    <property type="entry name" value="HTHASNC"/>
</dbReference>
<evidence type="ECO:0000313" key="6">
    <source>
        <dbReference type="Proteomes" id="UP000184603"/>
    </source>
</evidence>
<dbReference type="PANTHER" id="PTHR30154:SF34">
    <property type="entry name" value="TRANSCRIPTIONAL REGULATOR AZLB"/>
    <property type="match status" value="1"/>
</dbReference>
<dbReference type="GO" id="GO:0005829">
    <property type="term" value="C:cytosol"/>
    <property type="evidence" value="ECO:0007669"/>
    <property type="project" value="TreeGrafter"/>
</dbReference>
<dbReference type="AlphaFoldDB" id="A0A1M7YIU3"/>
<proteinExistence type="predicted"/>
<dbReference type="SMART" id="SM00344">
    <property type="entry name" value="HTH_ASNC"/>
    <property type="match status" value="1"/>
</dbReference>
<dbReference type="InterPro" id="IPR011008">
    <property type="entry name" value="Dimeric_a/b-barrel"/>
</dbReference>
<dbReference type="GO" id="GO:0043565">
    <property type="term" value="F:sequence-specific DNA binding"/>
    <property type="evidence" value="ECO:0007669"/>
    <property type="project" value="InterPro"/>
</dbReference>
<dbReference type="STRING" id="1121416.SAMN02745220_04620"/>
<keyword evidence="6" id="KW-1185">Reference proteome</keyword>
<dbReference type="PANTHER" id="PTHR30154">
    <property type="entry name" value="LEUCINE-RESPONSIVE REGULATORY PROTEIN"/>
    <property type="match status" value="1"/>
</dbReference>
<evidence type="ECO:0000256" key="3">
    <source>
        <dbReference type="ARBA" id="ARBA00023163"/>
    </source>
</evidence>
<dbReference type="SUPFAM" id="SSF54909">
    <property type="entry name" value="Dimeric alpha+beta barrel"/>
    <property type="match status" value="1"/>
</dbReference>
<evidence type="ECO:0000256" key="1">
    <source>
        <dbReference type="ARBA" id="ARBA00023015"/>
    </source>
</evidence>
<keyword evidence="1" id="KW-0805">Transcription regulation</keyword>
<dbReference type="InterPro" id="IPR036388">
    <property type="entry name" value="WH-like_DNA-bd_sf"/>
</dbReference>
<organism evidence="5 6">
    <name type="scientific">Desulfopila aestuarii DSM 18488</name>
    <dbReference type="NCBI Taxonomy" id="1121416"/>
    <lineage>
        <taxon>Bacteria</taxon>
        <taxon>Pseudomonadati</taxon>
        <taxon>Thermodesulfobacteriota</taxon>
        <taxon>Desulfobulbia</taxon>
        <taxon>Desulfobulbales</taxon>
        <taxon>Desulfocapsaceae</taxon>
        <taxon>Desulfopila</taxon>
    </lineage>
</organism>
<dbReference type="SUPFAM" id="SSF46785">
    <property type="entry name" value="Winged helix' DNA-binding domain"/>
    <property type="match status" value="1"/>
</dbReference>
<dbReference type="InterPro" id="IPR019885">
    <property type="entry name" value="Tscrpt_reg_HTH_AsnC-type_CS"/>
</dbReference>
<dbReference type="CDD" id="cd00090">
    <property type="entry name" value="HTH_ARSR"/>
    <property type="match status" value="1"/>
</dbReference>
<dbReference type="InterPro" id="IPR000485">
    <property type="entry name" value="AsnC-type_HTH_dom"/>
</dbReference>
<dbReference type="GO" id="GO:0006355">
    <property type="term" value="P:regulation of DNA-templated transcription"/>
    <property type="evidence" value="ECO:0007669"/>
    <property type="project" value="UniProtKB-ARBA"/>
</dbReference>
<keyword evidence="3" id="KW-0804">Transcription</keyword>
<sequence>MVDLDDFDKKIIEVLRMNGRLSNVEVAKRVGLSDSSCSRRISRLEKTGVIQGYRALTDRSKVGLTVRAYCGVIRDIHTKWDKLAKDLANIDGVISIAAVSGEVDLMLEIVAKDMQHYYHVVLRDISNIKGVNGTHSSFVLEDIKSIF</sequence>
<dbReference type="PROSITE" id="PS00519">
    <property type="entry name" value="HTH_ASNC_1"/>
    <property type="match status" value="1"/>
</dbReference>
<dbReference type="PROSITE" id="PS50956">
    <property type="entry name" value="HTH_ASNC_2"/>
    <property type="match status" value="1"/>
</dbReference>
<dbReference type="InterPro" id="IPR019887">
    <property type="entry name" value="Tscrpt_reg_AsnC/Lrp_C"/>
</dbReference>
<accession>A0A1M7YIU3</accession>